<evidence type="ECO:0000313" key="1">
    <source>
        <dbReference type="EMBL" id="KPM34466.1"/>
    </source>
</evidence>
<accession>A0A0P7B1A9</accession>
<dbReference type="Gene3D" id="3.90.550.50">
    <property type="match status" value="1"/>
</dbReference>
<dbReference type="STRING" id="78410.A0A0P7B1A9"/>
<reference evidence="1 2" key="1">
    <citation type="submission" date="2015-09" db="EMBL/GenBank/DDBJ databases">
        <title>Draft genome of a European isolate of the apple canker pathogen Neonectria ditissima.</title>
        <authorList>
            <person name="Gomez-Cortecero A."/>
            <person name="Harrison R.J."/>
            <person name="Armitage A.D."/>
        </authorList>
    </citation>
    <scope>NUCLEOTIDE SEQUENCE [LARGE SCALE GENOMIC DNA]</scope>
    <source>
        <strain evidence="1 2">R09/05</strain>
    </source>
</reference>
<dbReference type="EMBL" id="LKCW01000336">
    <property type="protein sequence ID" value="KPM34466.1"/>
    <property type="molecule type" value="Genomic_DNA"/>
</dbReference>
<dbReference type="PANTHER" id="PTHR10811">
    <property type="entry name" value="FRINGE-RELATED"/>
    <property type="match status" value="1"/>
</dbReference>
<dbReference type="InterPro" id="IPR006740">
    <property type="entry name" value="DUF604"/>
</dbReference>
<dbReference type="Pfam" id="PF04646">
    <property type="entry name" value="DUF604"/>
    <property type="match status" value="1"/>
</dbReference>
<evidence type="ECO:0008006" key="3">
    <source>
        <dbReference type="Google" id="ProtNLM"/>
    </source>
</evidence>
<sequence length="525" mass="59461">MVQGFIGGRGKSDLLAGWGRPSRRHARFAAPFCMPPPRRRSVVLAFILVTVIFLLRSDPATFGFKDRPDRPNFRHAPKCDQAVDHLRKPSYELTREVIYQKRCIRPVIDNSVDRDALTNLSQPLVGEGQLIRLDQTCEGWQEPECEPITLEVPAAYPVQDYSHMIFGVATSLERLNESMLQFESWMAHSGARLLAVITDEKYNTKIQAKYDQVASQFHEQGIDLTLIRPWNSTVTTNEQHFTIVRDLLRHATPETKWAAIVDDDTFFPSLYPLGQILDKHDHTRPAYLGALSDNYDAVKHHGFMAFGGAGVFLSIGLLQELDPHIEKCLDEDHVPQGDGLLKACIYSSTSAELTVIDGLHQLDMGSDLSGLYESGELPVSLHHWKSWHHAPVDEMVKVSTLCGSCFLQRFKFGSDTILSNGYSIAVYADGIDSLDLTHKEGTWDGYPGFEWSLGPMRDPLDRFHKKSYRLAVSESSGRTLRQIFVHRVEDQMPSQREIDQAGPGNIKLPKMSSMRDEVIELWWEW</sequence>
<gene>
    <name evidence="1" type="ORF">AK830_g12106</name>
</gene>
<proteinExistence type="predicted"/>
<dbReference type="OrthoDB" id="414175at2759"/>
<protein>
    <recommendedName>
        <fullName evidence="3">Glycosyltransferase family 31 protein</fullName>
    </recommendedName>
</protein>
<name>A0A0P7B1A9_9HYPO</name>
<dbReference type="AlphaFoldDB" id="A0A0P7B1A9"/>
<organism evidence="1 2">
    <name type="scientific">Neonectria ditissima</name>
    <dbReference type="NCBI Taxonomy" id="78410"/>
    <lineage>
        <taxon>Eukaryota</taxon>
        <taxon>Fungi</taxon>
        <taxon>Dikarya</taxon>
        <taxon>Ascomycota</taxon>
        <taxon>Pezizomycotina</taxon>
        <taxon>Sordariomycetes</taxon>
        <taxon>Hypocreomycetidae</taxon>
        <taxon>Hypocreales</taxon>
        <taxon>Nectriaceae</taxon>
        <taxon>Neonectria</taxon>
    </lineage>
</organism>
<evidence type="ECO:0000313" key="2">
    <source>
        <dbReference type="Proteomes" id="UP000050424"/>
    </source>
</evidence>
<dbReference type="Proteomes" id="UP000050424">
    <property type="component" value="Unassembled WGS sequence"/>
</dbReference>
<comment type="caution">
    <text evidence="1">The sequence shown here is derived from an EMBL/GenBank/DDBJ whole genome shotgun (WGS) entry which is preliminary data.</text>
</comment>
<keyword evidence="2" id="KW-1185">Reference proteome</keyword>